<dbReference type="Pfam" id="PF01553">
    <property type="entry name" value="Acyltransferase"/>
    <property type="match status" value="1"/>
</dbReference>
<feature type="domain" description="Phospholipid/glycerol acyltransferase" evidence="3">
    <location>
        <begin position="44"/>
        <end position="162"/>
    </location>
</feature>
<dbReference type="EMBL" id="BAAAPO010000042">
    <property type="protein sequence ID" value="GAA1802022.1"/>
    <property type="molecule type" value="Genomic_DNA"/>
</dbReference>
<keyword evidence="1" id="KW-0808">Transferase</keyword>
<dbReference type="GO" id="GO:0016746">
    <property type="term" value="F:acyltransferase activity"/>
    <property type="evidence" value="ECO:0007669"/>
    <property type="project" value="UniProtKB-KW"/>
</dbReference>
<comment type="caution">
    <text evidence="4">The sequence shown here is derived from an EMBL/GenBank/DDBJ whole genome shotgun (WGS) entry which is preliminary data.</text>
</comment>
<evidence type="ECO:0000313" key="4">
    <source>
        <dbReference type="EMBL" id="GAA1802022.1"/>
    </source>
</evidence>
<proteinExistence type="predicted"/>
<organism evidence="4 5">
    <name type="scientific">Nostocoides veronense</name>
    <dbReference type="NCBI Taxonomy" id="330836"/>
    <lineage>
        <taxon>Bacteria</taxon>
        <taxon>Bacillati</taxon>
        <taxon>Actinomycetota</taxon>
        <taxon>Actinomycetes</taxon>
        <taxon>Micrococcales</taxon>
        <taxon>Intrasporangiaceae</taxon>
        <taxon>Nostocoides</taxon>
    </lineage>
</organism>
<dbReference type="RefSeq" id="WP_344086466.1">
    <property type="nucleotide sequence ID" value="NZ_BAAAPO010000042.1"/>
</dbReference>
<evidence type="ECO:0000256" key="2">
    <source>
        <dbReference type="ARBA" id="ARBA00023315"/>
    </source>
</evidence>
<keyword evidence="2 4" id="KW-0012">Acyltransferase</keyword>
<keyword evidence="5" id="KW-1185">Reference proteome</keyword>
<dbReference type="Proteomes" id="UP001499938">
    <property type="component" value="Unassembled WGS sequence"/>
</dbReference>
<dbReference type="SMART" id="SM00563">
    <property type="entry name" value="PlsC"/>
    <property type="match status" value="1"/>
</dbReference>
<accession>A0ABP4YAT3</accession>
<dbReference type="PANTHER" id="PTHR10434">
    <property type="entry name" value="1-ACYL-SN-GLYCEROL-3-PHOSPHATE ACYLTRANSFERASE"/>
    <property type="match status" value="1"/>
</dbReference>
<evidence type="ECO:0000256" key="1">
    <source>
        <dbReference type="ARBA" id="ARBA00022679"/>
    </source>
</evidence>
<sequence length="252" mass="27797">MRTADQRSLPLAYRFVVSVVRPLLRLLTKQDWRGMENIPATGGFVAVPNHLSHIDPLTFGHFMYDSGRPIFFLGKESVFRVPVIGWIVTKAQQIPVYRGTSQASDAYRAAVAAVRAGRPVGVYPEGSLTRDPDIWPMRGKTGAARIALETRSPVIPVAMWGPQELLAPYAKLPKLLPRKTMRITAGAPVDLTDLYDVPDQRAAVAEATRRIMAALTSQLETIRGEVAPVERYDPAHHGQSEFGHPKDLPKAS</sequence>
<gene>
    <name evidence="4" type="ORF">GCM10009811_27260</name>
</gene>
<dbReference type="PANTHER" id="PTHR10434:SF55">
    <property type="entry name" value="POSSIBLE ACYLTRANSFERASE"/>
    <property type="match status" value="1"/>
</dbReference>
<reference evidence="5" key="1">
    <citation type="journal article" date="2019" name="Int. J. Syst. Evol. Microbiol.">
        <title>The Global Catalogue of Microorganisms (GCM) 10K type strain sequencing project: providing services to taxonomists for standard genome sequencing and annotation.</title>
        <authorList>
            <consortium name="The Broad Institute Genomics Platform"/>
            <consortium name="The Broad Institute Genome Sequencing Center for Infectious Disease"/>
            <person name="Wu L."/>
            <person name="Ma J."/>
        </authorList>
    </citation>
    <scope>NUCLEOTIDE SEQUENCE [LARGE SCALE GENOMIC DNA]</scope>
    <source>
        <strain evidence="5">JCM 15592</strain>
    </source>
</reference>
<evidence type="ECO:0000259" key="3">
    <source>
        <dbReference type="SMART" id="SM00563"/>
    </source>
</evidence>
<dbReference type="SUPFAM" id="SSF69593">
    <property type="entry name" value="Glycerol-3-phosphate (1)-acyltransferase"/>
    <property type="match status" value="1"/>
</dbReference>
<dbReference type="InterPro" id="IPR002123">
    <property type="entry name" value="Plipid/glycerol_acylTrfase"/>
</dbReference>
<protein>
    <submittedName>
        <fullName evidence="4">Lysophospholipid acyltransferase family protein</fullName>
    </submittedName>
</protein>
<evidence type="ECO:0000313" key="5">
    <source>
        <dbReference type="Proteomes" id="UP001499938"/>
    </source>
</evidence>
<dbReference type="CDD" id="cd07989">
    <property type="entry name" value="LPLAT_AGPAT-like"/>
    <property type="match status" value="1"/>
</dbReference>
<name>A0ABP4YAT3_9MICO</name>